<feature type="compositionally biased region" description="Low complexity" evidence="1">
    <location>
        <begin position="132"/>
        <end position="146"/>
    </location>
</feature>
<feature type="region of interest" description="Disordered" evidence="1">
    <location>
        <begin position="132"/>
        <end position="156"/>
    </location>
</feature>
<organism evidence="2 3">
    <name type="scientific">Allobacillus halotolerans</name>
    <dbReference type="NCBI Taxonomy" id="570278"/>
    <lineage>
        <taxon>Bacteria</taxon>
        <taxon>Bacillati</taxon>
        <taxon>Bacillota</taxon>
        <taxon>Bacilli</taxon>
        <taxon>Bacillales</taxon>
        <taxon>Bacillaceae</taxon>
        <taxon>Allobacillus</taxon>
    </lineage>
</organism>
<dbReference type="Pfam" id="PF09579">
    <property type="entry name" value="Spore_YtfJ"/>
    <property type="match status" value="1"/>
</dbReference>
<evidence type="ECO:0000256" key="1">
    <source>
        <dbReference type="SAM" id="MobiDB-lite"/>
    </source>
</evidence>
<dbReference type="NCBIfam" id="TIGR02874">
    <property type="entry name" value="spore_ytfJ"/>
    <property type="match status" value="1"/>
</dbReference>
<dbReference type="RefSeq" id="WP_144160863.1">
    <property type="nucleotide sequence ID" value="NZ_CAUPKR010000008.1"/>
</dbReference>
<dbReference type="Proteomes" id="UP000812672">
    <property type="component" value="Unassembled WGS sequence"/>
</dbReference>
<dbReference type="PANTHER" id="PTHR39162:SF1">
    <property type="entry name" value="SPORULATION PROTEIN YTFJ"/>
    <property type="match status" value="1"/>
</dbReference>
<evidence type="ECO:0000313" key="2">
    <source>
        <dbReference type="EMBL" id="MBU6080226.1"/>
    </source>
</evidence>
<feature type="compositionally biased region" description="Low complexity" evidence="1">
    <location>
        <begin position="55"/>
        <end position="71"/>
    </location>
</feature>
<dbReference type="EMBL" id="JAHLZF010000004">
    <property type="protein sequence ID" value="MBU6080226.1"/>
    <property type="molecule type" value="Genomic_DNA"/>
</dbReference>
<keyword evidence="3" id="KW-1185">Reference proteome</keyword>
<comment type="caution">
    <text evidence="2">The sequence shown here is derived from an EMBL/GenBank/DDBJ whole genome shotgun (WGS) entry which is preliminary data.</text>
</comment>
<dbReference type="PANTHER" id="PTHR39162">
    <property type="entry name" value="GLL3345 PROTEIN"/>
    <property type="match status" value="1"/>
</dbReference>
<dbReference type="InterPro" id="IPR014229">
    <property type="entry name" value="Spore_YtfJ"/>
</dbReference>
<proteinExistence type="predicted"/>
<gene>
    <name evidence="2" type="primary">ytfJ</name>
    <name evidence="2" type="ORF">KQ486_04290</name>
</gene>
<feature type="compositionally biased region" description="Pro residues" evidence="1">
    <location>
        <begin position="147"/>
        <end position="156"/>
    </location>
</feature>
<reference evidence="2 3" key="1">
    <citation type="journal article" date="2011" name="Int. J. Syst. Evol. Microbiol.">
        <title>Allobacillus halotolerans gen. nov., sp. nov. isolated from shrimp paste.</title>
        <authorList>
            <person name="Sheu S.Y."/>
            <person name="Arun A.B."/>
            <person name="Jiang S.R."/>
            <person name="Young C.C."/>
            <person name="Chen W.M."/>
        </authorList>
    </citation>
    <scope>NUCLEOTIDE SEQUENCE [LARGE SCALE GENOMIC DNA]</scope>
    <source>
        <strain evidence="2 3">LMG 24826</strain>
    </source>
</reference>
<sequence length="156" mass="16372">MSEEHPIQDLMATALDSIKDMVDVDTIIGDPIETPDKTAVILPVSKVGFGFASGGSEFADSSSSGDSESSSQSLPFGGGAGGGVSITPIAFLIVRPDDIQMVHMNDQTHLMEKLLELAPKAADYVKSLINNQGGQQQHNHQSNSQQGPPPSAPEQS</sequence>
<dbReference type="PIRSF" id="PIRSF021377">
    <property type="entry name" value="YtfJ"/>
    <property type="match status" value="1"/>
</dbReference>
<evidence type="ECO:0000313" key="3">
    <source>
        <dbReference type="Proteomes" id="UP000812672"/>
    </source>
</evidence>
<feature type="region of interest" description="Disordered" evidence="1">
    <location>
        <begin position="55"/>
        <end position="79"/>
    </location>
</feature>
<protein>
    <submittedName>
        <fullName evidence="2">GerW family sporulation protein</fullName>
    </submittedName>
</protein>
<name>A0ABS6GMB2_9BACI</name>
<accession>A0ABS6GMB2</accession>